<accession>A0ABC8ADU5</accession>
<dbReference type="RefSeq" id="WP_023907994.1">
    <property type="nucleotide sequence ID" value="NZ_CP009823.1"/>
</dbReference>
<evidence type="ECO:0000313" key="1">
    <source>
        <dbReference type="EMBL" id="ALR06646.1"/>
    </source>
</evidence>
<dbReference type="KEGG" id="xfh:XFHB_07100"/>
<reference evidence="1" key="2">
    <citation type="journal article" date="2020" name="Phytopathology">
        <title>High-Quality Draft Genome Sequence Resources of Eight Xylella fastidiosa Strains Isolated from Citrus, Coffee, Plum, and Hibiscus in South America.</title>
        <authorList>
            <person name="Pierry P.M."/>
            <person name="de Santana W.O."/>
            <person name="Kitajima J.P."/>
            <person name="Martins-Junior J."/>
            <person name="Zaini P.A."/>
            <person name="Uceda-Campos G."/>
            <person name="Feitosa-Junior O.R."/>
            <person name="Pessoa P.I.S."/>
            <person name="Coletta-Filho H.D."/>
            <person name="de Souza A.A."/>
            <person name="Machado M.A."/>
            <person name="Gesteira A.D.S."/>
            <person name="Martins L.F."/>
            <person name="Amaral M.S."/>
            <person name="Beckedorff F.C."/>
            <person name="de Almeida L.G.P."/>
            <person name="de Vasconcelos A.T.R."/>
            <person name="Verjovski-Almeida S."/>
            <person name="Setubal J.C."/>
            <person name="da Silva A.M."/>
        </authorList>
    </citation>
    <scope>NUCLEOTIDE SEQUENCE</scope>
    <source>
        <strain evidence="1">Hib4</strain>
    </source>
</reference>
<proteinExistence type="predicted"/>
<sequence length="93" mass="10546">MLREEEIISPEEASCNGAELAKRIVFLESTVSTLLTHLISLQVVVLSLQETVFSQDGNPRNPMESFRLQMEFAKTHQQLECFKKHQEAVGKSL</sequence>
<evidence type="ECO:0008006" key="4">
    <source>
        <dbReference type="Google" id="ProtNLM"/>
    </source>
</evidence>
<evidence type="ECO:0000313" key="3">
    <source>
        <dbReference type="Proteomes" id="UP000196980"/>
    </source>
</evidence>
<dbReference type="EMBL" id="CP009885">
    <property type="protein sequence ID" value="ALR06646.1"/>
    <property type="molecule type" value="Genomic_DNA"/>
</dbReference>
<reference evidence="3" key="1">
    <citation type="submission" date="2014-11" db="EMBL/GenBank/DDBJ databases">
        <title>Xylella fastidiosa Hib4 Genome Sequencing.</title>
        <authorList>
            <person name="Pierry P.M."/>
            <person name="da Silva A.M."/>
        </authorList>
    </citation>
    <scope>NUCLEOTIDE SEQUENCE [LARGE SCALE GENOMIC DNA]</scope>
    <source>
        <strain evidence="3">Hib4</strain>
    </source>
</reference>
<dbReference type="KEGG" id="xfh:XFHB_07635"/>
<name>A0ABC8ADU5_XYLFS</name>
<protein>
    <recommendedName>
        <fullName evidence="4">Transposase</fullName>
    </recommendedName>
</protein>
<dbReference type="EMBL" id="CP009885">
    <property type="protein sequence ID" value="ALR06733.1"/>
    <property type="molecule type" value="Genomic_DNA"/>
</dbReference>
<dbReference type="Proteomes" id="UP000196980">
    <property type="component" value="Chromosome"/>
</dbReference>
<evidence type="ECO:0000313" key="2">
    <source>
        <dbReference type="EMBL" id="ALR06733.1"/>
    </source>
</evidence>
<organism evidence="1 3">
    <name type="scientific">Xylella fastidiosa</name>
    <dbReference type="NCBI Taxonomy" id="2371"/>
    <lineage>
        <taxon>Bacteria</taxon>
        <taxon>Pseudomonadati</taxon>
        <taxon>Pseudomonadota</taxon>
        <taxon>Gammaproteobacteria</taxon>
        <taxon>Lysobacterales</taxon>
        <taxon>Lysobacteraceae</taxon>
        <taxon>Xylella</taxon>
    </lineage>
</organism>
<gene>
    <name evidence="1" type="ORF">XFHB_07100</name>
    <name evidence="2" type="ORF">XFHB_07635</name>
</gene>
<dbReference type="AlphaFoldDB" id="A0ABC8ADU5"/>